<protein>
    <submittedName>
        <fullName evidence="1">Uncharacterized protein</fullName>
    </submittedName>
</protein>
<organism evidence="1 2">
    <name type="scientific">Cichorium intybus</name>
    <name type="common">Chicory</name>
    <dbReference type="NCBI Taxonomy" id="13427"/>
    <lineage>
        <taxon>Eukaryota</taxon>
        <taxon>Viridiplantae</taxon>
        <taxon>Streptophyta</taxon>
        <taxon>Embryophyta</taxon>
        <taxon>Tracheophyta</taxon>
        <taxon>Spermatophyta</taxon>
        <taxon>Magnoliopsida</taxon>
        <taxon>eudicotyledons</taxon>
        <taxon>Gunneridae</taxon>
        <taxon>Pentapetalae</taxon>
        <taxon>asterids</taxon>
        <taxon>campanulids</taxon>
        <taxon>Asterales</taxon>
        <taxon>Asteraceae</taxon>
        <taxon>Cichorioideae</taxon>
        <taxon>Cichorieae</taxon>
        <taxon>Cichoriinae</taxon>
        <taxon>Cichorium</taxon>
    </lineage>
</organism>
<accession>A0ACB9GDE9</accession>
<reference evidence="2" key="1">
    <citation type="journal article" date="2022" name="Mol. Ecol. Resour.">
        <title>The genomes of chicory, endive, great burdock and yacon provide insights into Asteraceae palaeo-polyploidization history and plant inulin production.</title>
        <authorList>
            <person name="Fan W."/>
            <person name="Wang S."/>
            <person name="Wang H."/>
            <person name="Wang A."/>
            <person name="Jiang F."/>
            <person name="Liu H."/>
            <person name="Zhao H."/>
            <person name="Xu D."/>
            <person name="Zhang Y."/>
        </authorList>
    </citation>
    <scope>NUCLEOTIDE SEQUENCE [LARGE SCALE GENOMIC DNA]</scope>
    <source>
        <strain evidence="2">cv. Punajuju</strain>
    </source>
</reference>
<reference evidence="1 2" key="2">
    <citation type="journal article" date="2022" name="Mol. Ecol. Resour.">
        <title>The genomes of chicory, endive, great burdock and yacon provide insights into Asteraceae paleo-polyploidization history and plant inulin production.</title>
        <authorList>
            <person name="Fan W."/>
            <person name="Wang S."/>
            <person name="Wang H."/>
            <person name="Wang A."/>
            <person name="Jiang F."/>
            <person name="Liu H."/>
            <person name="Zhao H."/>
            <person name="Xu D."/>
            <person name="Zhang Y."/>
        </authorList>
    </citation>
    <scope>NUCLEOTIDE SEQUENCE [LARGE SCALE GENOMIC DNA]</scope>
    <source>
        <strain evidence="2">cv. Punajuju</strain>
        <tissue evidence="1">Leaves</tissue>
    </source>
</reference>
<evidence type="ECO:0000313" key="1">
    <source>
        <dbReference type="EMBL" id="KAI3781507.1"/>
    </source>
</evidence>
<gene>
    <name evidence="1" type="ORF">L2E82_11524</name>
</gene>
<dbReference type="Proteomes" id="UP001055811">
    <property type="component" value="Linkage Group LG02"/>
</dbReference>
<dbReference type="EMBL" id="CM042010">
    <property type="protein sequence ID" value="KAI3781507.1"/>
    <property type="molecule type" value="Genomic_DNA"/>
</dbReference>
<sequence>MKTIPRKVVAAKVRDSKTWYVRETLDEATIKASTPSLLFSSLIHFLSTHKRHSLLSVAAHFKYTDIQLHIDTVSVGATSGSVSIIPREISIIGEKVNFGNVLGANSGQGSARQVAVDARNTNNVIITLVNKVHTSRMKAIVLAAQNLQLGANDIAVVGGMESMSNVPKYIPEARKIFNFENDSLVGGIRKAVLWDIFNDFKIGNATAVDTYKHVGEHQDDYGIQSFERDIRDSGELEWEITHVEVLVNNFEHQGRIDYILTLHQAIEPLIPLLDSKYTSVEKISFGILSYLLLEECFQKDVMIQQVNLIPILQQRVFDVAWAWSVALGSPETFATTVVQKYKSDIIGESGILLGLLQLLFRGASQHGAKKICVHMINKRGVLKGSSDGFAKIHENELTSLRKKSIDALVTSGGGNMYVTTDHDENDCEAVKKGLHTHDLDCIPVKSASVSPTYDIGIITPYFFFTSAFYDDGTGEEPFSLSHLKASKTLQKT</sequence>
<name>A0ACB9GDE9_CICIN</name>
<keyword evidence="2" id="KW-1185">Reference proteome</keyword>
<proteinExistence type="predicted"/>
<evidence type="ECO:0000313" key="2">
    <source>
        <dbReference type="Proteomes" id="UP001055811"/>
    </source>
</evidence>
<comment type="caution">
    <text evidence="1">The sequence shown here is derived from an EMBL/GenBank/DDBJ whole genome shotgun (WGS) entry which is preliminary data.</text>
</comment>